<dbReference type="PANTHER" id="PTHR34053:SF10">
    <property type="entry name" value="DEVELOPMENTAL REGULATOR, ULTRAPETALA"/>
    <property type="match status" value="1"/>
</dbReference>
<proteinExistence type="predicted"/>
<reference evidence="3" key="2">
    <citation type="submission" date="2020-06" db="EMBL/GenBank/DDBJ databases">
        <title>Helianthus annuus Genome sequencing and assembly Release 2.</title>
        <authorList>
            <person name="Gouzy J."/>
            <person name="Langlade N."/>
            <person name="Munos S."/>
        </authorList>
    </citation>
    <scope>NUCLEOTIDE SEQUENCE</scope>
    <source>
        <tissue evidence="3">Leaves</tissue>
    </source>
</reference>
<evidence type="ECO:0000313" key="3">
    <source>
        <dbReference type="EMBL" id="KAF5806804.1"/>
    </source>
</evidence>
<dbReference type="Gramene" id="mRNA:HanXRQr2_Chr05g0225871">
    <property type="protein sequence ID" value="mRNA:HanXRQr2_Chr05g0225871"/>
    <property type="gene ID" value="HanXRQr2_Chr05g0225871"/>
</dbReference>
<dbReference type="InterPro" id="IPR020533">
    <property type="entry name" value="Developmental_reg_ULTRAPETALA"/>
</dbReference>
<organism evidence="3 4">
    <name type="scientific">Helianthus annuus</name>
    <name type="common">Common sunflower</name>
    <dbReference type="NCBI Taxonomy" id="4232"/>
    <lineage>
        <taxon>Eukaryota</taxon>
        <taxon>Viridiplantae</taxon>
        <taxon>Streptophyta</taxon>
        <taxon>Embryophyta</taxon>
        <taxon>Tracheophyta</taxon>
        <taxon>Spermatophyta</taxon>
        <taxon>Magnoliopsida</taxon>
        <taxon>eudicotyledons</taxon>
        <taxon>Gunneridae</taxon>
        <taxon>Pentapetalae</taxon>
        <taxon>asterids</taxon>
        <taxon>campanulids</taxon>
        <taxon>Asterales</taxon>
        <taxon>Asteraceae</taxon>
        <taxon>Asteroideae</taxon>
        <taxon>Heliantheae alliance</taxon>
        <taxon>Heliantheae</taxon>
        <taxon>Helianthus</taxon>
    </lineage>
</organism>
<reference evidence="3" key="1">
    <citation type="journal article" date="2017" name="Nature">
        <title>The sunflower genome provides insights into oil metabolism, flowering and Asterid evolution.</title>
        <authorList>
            <person name="Badouin H."/>
            <person name="Gouzy J."/>
            <person name="Grassa C.J."/>
            <person name="Murat F."/>
            <person name="Staton S.E."/>
            <person name="Cottret L."/>
            <person name="Lelandais-Briere C."/>
            <person name="Owens G.L."/>
            <person name="Carrere S."/>
            <person name="Mayjonade B."/>
            <person name="Legrand L."/>
            <person name="Gill N."/>
            <person name="Kane N.C."/>
            <person name="Bowers J.E."/>
            <person name="Hubner S."/>
            <person name="Bellec A."/>
            <person name="Berard A."/>
            <person name="Berges H."/>
            <person name="Blanchet N."/>
            <person name="Boniface M.C."/>
            <person name="Brunel D."/>
            <person name="Catrice O."/>
            <person name="Chaidir N."/>
            <person name="Claudel C."/>
            <person name="Donnadieu C."/>
            <person name="Faraut T."/>
            <person name="Fievet G."/>
            <person name="Helmstetter N."/>
            <person name="King M."/>
            <person name="Knapp S.J."/>
            <person name="Lai Z."/>
            <person name="Le Paslier M.C."/>
            <person name="Lippi Y."/>
            <person name="Lorenzon L."/>
            <person name="Mandel J.R."/>
            <person name="Marage G."/>
            <person name="Marchand G."/>
            <person name="Marquand E."/>
            <person name="Bret-Mestries E."/>
            <person name="Morien E."/>
            <person name="Nambeesan S."/>
            <person name="Nguyen T."/>
            <person name="Pegot-Espagnet P."/>
            <person name="Pouilly N."/>
            <person name="Raftis F."/>
            <person name="Sallet E."/>
            <person name="Schiex T."/>
            <person name="Thomas J."/>
            <person name="Vandecasteele C."/>
            <person name="Vares D."/>
            <person name="Vear F."/>
            <person name="Vautrin S."/>
            <person name="Crespi M."/>
            <person name="Mangin B."/>
            <person name="Burke J.M."/>
            <person name="Salse J."/>
            <person name="Munos S."/>
            <person name="Vincourt P."/>
            <person name="Rieseberg L.H."/>
            <person name="Langlade N.B."/>
        </authorList>
    </citation>
    <scope>NUCLEOTIDE SEQUENCE</scope>
    <source>
        <tissue evidence="3">Leaves</tissue>
    </source>
</reference>
<feature type="domain" description="ULTRAPETALA1/2 SAND" evidence="1">
    <location>
        <begin position="70"/>
        <end position="113"/>
    </location>
</feature>
<comment type="caution">
    <text evidence="3">The sequence shown here is derived from an EMBL/GenBank/DDBJ whole genome shotgun (WGS) entry which is preliminary data.</text>
</comment>
<gene>
    <name evidence="3" type="ORF">HanXRQr2_Chr05g0225871</name>
</gene>
<protein>
    <submittedName>
        <fullName evidence="3">Developmental regulator, ULTRAPETALA</fullName>
    </submittedName>
</protein>
<feature type="domain" description="ULTRAPETALA1/2 zinc finger" evidence="2">
    <location>
        <begin position="127"/>
        <end position="223"/>
    </location>
</feature>
<sequence>MPIVFQIVTQLRLDAQTTGAGTIFSNEELSAFAEHIIVRAPRYIEIECGCTNNRLGDSVGIMRIVDDVFNSPARFAKHASSSTNVRNWRSKVWVQKCNGEKIKLGETCLLRHYKGDEYVRPHNQVSHRDEFLRCSACNKIRRFELRSKDACRFYHDAASRETRTCHDMIPGRWTCEDLEERSSRRHSGCPKKTNCKGCTHCVCFGCQMCRFEDCGCQECIDFYANVPN</sequence>
<dbReference type="PANTHER" id="PTHR34053">
    <property type="entry name" value="PROTEIN ULTRAPETALA 1"/>
    <property type="match status" value="1"/>
</dbReference>
<dbReference type="AlphaFoldDB" id="A0A9K3J185"/>
<dbReference type="GO" id="GO:0005829">
    <property type="term" value="C:cytosol"/>
    <property type="evidence" value="ECO:0000318"/>
    <property type="project" value="GO_Central"/>
</dbReference>
<feature type="domain" description="ULTRAPETALA1/2 SAND" evidence="1">
    <location>
        <begin position="36"/>
        <end position="67"/>
    </location>
</feature>
<dbReference type="InterPro" id="IPR057012">
    <property type="entry name" value="ULT1/2_Znf"/>
</dbReference>
<dbReference type="Pfam" id="PF23292">
    <property type="entry name" value="SAND_ULT1"/>
    <property type="match status" value="2"/>
</dbReference>
<dbReference type="EMBL" id="MNCJ02000320">
    <property type="protein sequence ID" value="KAF5806804.1"/>
    <property type="molecule type" value="Genomic_DNA"/>
</dbReference>
<dbReference type="Pfam" id="PF23293">
    <property type="entry name" value="zf_ULT1"/>
    <property type="match status" value="1"/>
</dbReference>
<keyword evidence="4" id="KW-1185">Reference proteome</keyword>
<accession>A0A9K3J185</accession>
<name>A0A9K3J185_HELAN</name>
<dbReference type="GO" id="GO:0005634">
    <property type="term" value="C:nucleus"/>
    <property type="evidence" value="ECO:0000318"/>
    <property type="project" value="GO_Central"/>
</dbReference>
<evidence type="ECO:0000313" key="4">
    <source>
        <dbReference type="Proteomes" id="UP000215914"/>
    </source>
</evidence>
<evidence type="ECO:0000259" key="2">
    <source>
        <dbReference type="Pfam" id="PF23293"/>
    </source>
</evidence>
<dbReference type="InterPro" id="IPR057011">
    <property type="entry name" value="ULT1/2_SAND"/>
</dbReference>
<evidence type="ECO:0000259" key="1">
    <source>
        <dbReference type="Pfam" id="PF23292"/>
    </source>
</evidence>
<dbReference type="Proteomes" id="UP000215914">
    <property type="component" value="Unassembled WGS sequence"/>
</dbReference>